<keyword evidence="2 6" id="KW-0813">Transport</keyword>
<dbReference type="PRINTS" id="PR00173">
    <property type="entry name" value="EDTRNSPORT"/>
</dbReference>
<evidence type="ECO:0000313" key="8">
    <source>
        <dbReference type="Proteomes" id="UP000277204"/>
    </source>
</evidence>
<feature type="transmembrane region" description="Helical" evidence="6">
    <location>
        <begin position="113"/>
        <end position="131"/>
    </location>
</feature>
<accession>A0A183N5L7</accession>
<dbReference type="AlphaFoldDB" id="A0A183N5L7"/>
<keyword evidence="5 6" id="KW-0472">Membrane</keyword>
<comment type="subcellular location">
    <subcellularLocation>
        <location evidence="1 6">Membrane</location>
        <topology evidence="1 6">Multi-pass membrane protein</topology>
    </subcellularLocation>
</comment>
<dbReference type="InterPro" id="IPR050746">
    <property type="entry name" value="DAACS"/>
</dbReference>
<evidence type="ECO:0000256" key="3">
    <source>
        <dbReference type="ARBA" id="ARBA00022692"/>
    </source>
</evidence>
<keyword evidence="3 6" id="KW-0812">Transmembrane</keyword>
<dbReference type="InterPro" id="IPR001991">
    <property type="entry name" value="Na-dicarboxylate_symporter"/>
</dbReference>
<dbReference type="EMBL" id="UZAI01019814">
    <property type="protein sequence ID" value="VDP47884.1"/>
    <property type="molecule type" value="Genomic_DNA"/>
</dbReference>
<organism evidence="7 8">
    <name type="scientific">Schistosoma margrebowiei</name>
    <dbReference type="NCBI Taxonomy" id="48269"/>
    <lineage>
        <taxon>Eukaryota</taxon>
        <taxon>Metazoa</taxon>
        <taxon>Spiralia</taxon>
        <taxon>Lophotrochozoa</taxon>
        <taxon>Platyhelminthes</taxon>
        <taxon>Trematoda</taxon>
        <taxon>Digenea</taxon>
        <taxon>Strigeidida</taxon>
        <taxon>Schistosomatoidea</taxon>
        <taxon>Schistosomatidae</taxon>
        <taxon>Schistosoma</taxon>
    </lineage>
</organism>
<dbReference type="GO" id="GO:0005313">
    <property type="term" value="F:L-glutamate transmembrane transporter activity"/>
    <property type="evidence" value="ECO:0007669"/>
    <property type="project" value="TreeGrafter"/>
</dbReference>
<evidence type="ECO:0000256" key="1">
    <source>
        <dbReference type="ARBA" id="ARBA00004141"/>
    </source>
</evidence>
<dbReference type="SUPFAM" id="SSF118215">
    <property type="entry name" value="Proton glutamate symport protein"/>
    <property type="match status" value="1"/>
</dbReference>
<dbReference type="Gene3D" id="1.10.3860.10">
    <property type="entry name" value="Sodium:dicarboxylate symporter"/>
    <property type="match status" value="1"/>
</dbReference>
<protein>
    <recommendedName>
        <fullName evidence="6">Amino acid transporter</fullName>
    </recommendedName>
</protein>
<keyword evidence="6" id="KW-0769">Symport</keyword>
<evidence type="ECO:0000313" key="7">
    <source>
        <dbReference type="EMBL" id="VDP47884.1"/>
    </source>
</evidence>
<name>A0A183N5L7_9TREM</name>
<proteinExistence type="inferred from homology"/>
<dbReference type="GO" id="GO:0015501">
    <property type="term" value="F:glutamate:sodium symporter activity"/>
    <property type="evidence" value="ECO:0007669"/>
    <property type="project" value="TreeGrafter"/>
</dbReference>
<keyword evidence="8" id="KW-1185">Reference proteome</keyword>
<feature type="transmembrane region" description="Helical" evidence="6">
    <location>
        <begin position="6"/>
        <end position="29"/>
    </location>
</feature>
<evidence type="ECO:0000256" key="4">
    <source>
        <dbReference type="ARBA" id="ARBA00022989"/>
    </source>
</evidence>
<reference evidence="7 8" key="1">
    <citation type="submission" date="2018-11" db="EMBL/GenBank/DDBJ databases">
        <authorList>
            <consortium name="Pathogen Informatics"/>
        </authorList>
    </citation>
    <scope>NUCLEOTIDE SEQUENCE [LARGE SCALE GENOMIC DNA]</scope>
    <source>
        <strain evidence="7 8">Zambia</strain>
    </source>
</reference>
<dbReference type="InterPro" id="IPR036458">
    <property type="entry name" value="Na:dicarbo_symporter_sf"/>
</dbReference>
<dbReference type="GO" id="GO:0015175">
    <property type="term" value="F:neutral L-amino acid transmembrane transporter activity"/>
    <property type="evidence" value="ECO:0007669"/>
    <property type="project" value="TreeGrafter"/>
</dbReference>
<dbReference type="Proteomes" id="UP000277204">
    <property type="component" value="Unassembled WGS sequence"/>
</dbReference>
<dbReference type="PANTHER" id="PTHR11958">
    <property type="entry name" value="SODIUM/DICARBOXYLATE SYMPORTER-RELATED"/>
    <property type="match status" value="1"/>
</dbReference>
<evidence type="ECO:0000256" key="6">
    <source>
        <dbReference type="RuleBase" id="RU361216"/>
    </source>
</evidence>
<evidence type="ECO:0000256" key="2">
    <source>
        <dbReference type="ARBA" id="ARBA00022448"/>
    </source>
</evidence>
<comment type="similarity">
    <text evidence="6">Belongs to the dicarboxylate/amino acid:cation symporter (DAACS) (TC 2.A.23) family.</text>
</comment>
<feature type="transmembrane region" description="Helical" evidence="6">
    <location>
        <begin position="151"/>
        <end position="172"/>
    </location>
</feature>
<dbReference type="STRING" id="48269.A0A183N5L7"/>
<keyword evidence="4 6" id="KW-1133">Transmembrane helix</keyword>
<dbReference type="GO" id="GO:0005886">
    <property type="term" value="C:plasma membrane"/>
    <property type="evidence" value="ECO:0007669"/>
    <property type="project" value="TreeGrafter"/>
</dbReference>
<gene>
    <name evidence="7" type="ORF">SMRZ_LOCUS23592</name>
</gene>
<sequence>MFFNCRYAALALPILAFTFTSSVMISRYVKVFTPSKAYRSSLIGMLHAVLNLFPENVVQACLQQQQSSYITVVKRPKYIRLTDGNNGTLNMENKTKLITYEAVKAKYVDSTNVLGLVSFSIIFGIILGQMGDRAVIMVQFFTVLNEVVMRMVQVIMLYSPFGIFFLILSKMLEIENLSDTAKALGLYMVTVVTGLAIHLLGTLALLYYSVTRKNPFTFYKGLFQVSNYNIVQILNNNHIFFLKKNN</sequence>
<dbReference type="PANTHER" id="PTHR11958:SF99">
    <property type="entry name" value="SODIUM-DEPENDENT EXCITATORY AMINO ACID TRANSPORTER GLT-6-RELATED"/>
    <property type="match status" value="1"/>
</dbReference>
<feature type="transmembrane region" description="Helical" evidence="6">
    <location>
        <begin position="184"/>
        <end position="208"/>
    </location>
</feature>
<evidence type="ECO:0000256" key="5">
    <source>
        <dbReference type="ARBA" id="ARBA00023136"/>
    </source>
</evidence>
<comment type="caution">
    <text evidence="6">Lacks conserved residue(s) required for the propagation of feature annotation.</text>
</comment>
<dbReference type="Pfam" id="PF00375">
    <property type="entry name" value="SDF"/>
    <property type="match status" value="1"/>
</dbReference>